<dbReference type="CDD" id="cd04301">
    <property type="entry name" value="NAT_SF"/>
    <property type="match status" value="1"/>
</dbReference>
<dbReference type="Pfam" id="PF00583">
    <property type="entry name" value="Acetyltransf_1"/>
    <property type="match status" value="1"/>
</dbReference>
<proteinExistence type="predicted"/>
<evidence type="ECO:0000313" key="3">
    <source>
        <dbReference type="Proteomes" id="UP001241537"/>
    </source>
</evidence>
<evidence type="ECO:0000259" key="1">
    <source>
        <dbReference type="PROSITE" id="PS51186"/>
    </source>
</evidence>
<organism evidence="2 3">
    <name type="scientific">Moryella indoligenes</name>
    <dbReference type="NCBI Taxonomy" id="371674"/>
    <lineage>
        <taxon>Bacteria</taxon>
        <taxon>Bacillati</taxon>
        <taxon>Bacillota</taxon>
        <taxon>Clostridia</taxon>
        <taxon>Lachnospirales</taxon>
        <taxon>Lachnospiraceae</taxon>
        <taxon>Moryella</taxon>
    </lineage>
</organism>
<dbReference type="SUPFAM" id="SSF55729">
    <property type="entry name" value="Acyl-CoA N-acyltransferases (Nat)"/>
    <property type="match status" value="1"/>
</dbReference>
<dbReference type="AlphaFoldDB" id="A0AAE3V7Y4"/>
<name>A0AAE3V7Y4_9FIRM</name>
<dbReference type="GO" id="GO:0005840">
    <property type="term" value="C:ribosome"/>
    <property type="evidence" value="ECO:0007669"/>
    <property type="project" value="UniProtKB-KW"/>
</dbReference>
<feature type="domain" description="N-acetyltransferase" evidence="1">
    <location>
        <begin position="125"/>
        <end position="257"/>
    </location>
</feature>
<dbReference type="Gene3D" id="3.40.630.30">
    <property type="match status" value="1"/>
</dbReference>
<keyword evidence="2" id="KW-0687">Ribonucleoprotein</keyword>
<dbReference type="InterPro" id="IPR000182">
    <property type="entry name" value="GNAT_dom"/>
</dbReference>
<accession>A0AAE3V7Y4</accession>
<dbReference type="RefSeq" id="WP_106612446.1">
    <property type="nucleotide sequence ID" value="NZ_JAUSTO010000001.1"/>
</dbReference>
<dbReference type="GO" id="GO:0016747">
    <property type="term" value="F:acyltransferase activity, transferring groups other than amino-acyl groups"/>
    <property type="evidence" value="ECO:0007669"/>
    <property type="project" value="InterPro"/>
</dbReference>
<dbReference type="EMBL" id="JAUSTO010000001">
    <property type="protein sequence ID" value="MDQ0151442.1"/>
    <property type="molecule type" value="Genomic_DNA"/>
</dbReference>
<protein>
    <submittedName>
        <fullName evidence="2">Ribosomal protein S18 acetylase RimI-like enzyme</fullName>
    </submittedName>
</protein>
<evidence type="ECO:0000313" key="2">
    <source>
        <dbReference type="EMBL" id="MDQ0151442.1"/>
    </source>
</evidence>
<sequence>MLIPLQHFYQIPAFVRACSYEHVFGSRALTALRAYGIENSDVRFFLCGSESCPEAALCLQNGLLSVASEGNASAAPIVELCRQIAVREIHTDFELCLSLKSMLGGRMDSSCYMVYGRASVQDSFPELLPADPQTIFSVLQRSHEYYRTHLNFDPWSRDLRNRLSRGLSELYQLKVDGETVGTGSIASEDDSSAVIAAVAVLPEYRRRGLGSCITSFLTKRILEKGKIPRLISGDDKVADLYRHLGFEVCGRWGELYL</sequence>
<dbReference type="Proteomes" id="UP001241537">
    <property type="component" value="Unassembled WGS sequence"/>
</dbReference>
<dbReference type="PROSITE" id="PS51186">
    <property type="entry name" value="GNAT"/>
    <property type="match status" value="1"/>
</dbReference>
<comment type="caution">
    <text evidence="2">The sequence shown here is derived from an EMBL/GenBank/DDBJ whole genome shotgun (WGS) entry which is preliminary data.</text>
</comment>
<keyword evidence="3" id="KW-1185">Reference proteome</keyword>
<reference evidence="2" key="1">
    <citation type="submission" date="2023-07" db="EMBL/GenBank/DDBJ databases">
        <title>Genomic Encyclopedia of Type Strains, Phase IV (KMG-IV): sequencing the most valuable type-strain genomes for metagenomic binning, comparative biology and taxonomic classification.</title>
        <authorList>
            <person name="Goeker M."/>
        </authorList>
    </citation>
    <scope>NUCLEOTIDE SEQUENCE</scope>
    <source>
        <strain evidence="2">DSM 19659</strain>
    </source>
</reference>
<dbReference type="InterPro" id="IPR016181">
    <property type="entry name" value="Acyl_CoA_acyltransferase"/>
</dbReference>
<keyword evidence="2" id="KW-0689">Ribosomal protein</keyword>
<gene>
    <name evidence="2" type="ORF">J2S20_000116</name>
</gene>